<evidence type="ECO:0000256" key="3">
    <source>
        <dbReference type="ARBA" id="ARBA00022741"/>
    </source>
</evidence>
<comment type="similarity">
    <text evidence="7">Belongs to the protein kinase superfamily. Ser/Thr protein kinase family. CDC5/Polo subfamily.</text>
</comment>
<keyword evidence="2 7" id="KW-0808">Transferase</keyword>
<dbReference type="PROSITE" id="PS50011">
    <property type="entry name" value="PROTEIN_KINASE_DOM"/>
    <property type="match status" value="1"/>
</dbReference>
<evidence type="ECO:0000259" key="9">
    <source>
        <dbReference type="PROSITE" id="PS50078"/>
    </source>
</evidence>
<sequence length="555" mass="64293">MICSPQFRVPMTIVYDHDDGTSDTYIRKEELGHGGFAIVYRVVQQGTNQEYAMKVISKERYNGPKGAKSFEKLKNEILIQKTVNHPNIVRSYGSFSDVFNYYIILEYCPGKTVHDLLLNSEKGYLSEAETRKILQDVIRAVVYLHRKHIIHRDLKLENYMIGSDGNVKIADFGISVILKHDDEKRFSIVGTPNYLSPEALQKVNKGYSYEVDIWSIGVSAFAMLTGHPPFEGGRKSITFERIKNLEYNFPSYIPISGKAKDFIRTILKIDPNRRPTAIDLANHPFMMIFNQGLVHLYRPSDDNENMNQFNTTTTFTTTTRMNIVRPRLPLPPTSTKYVSHAAQNDEDDDFDVKNNETNEDTKSFTIPKTFVSRVTFHDGNLGYLLENGIVGACFNDHSRIVMDPTEKFIQYYNNIDSFPEVFDLEKEEEASEENFDKRLLRKISLLKRFSRSLKKSKSYYQASNENLDEFLPFPNVMSFLNKDNTLLFKFNDNNVQVNFNDHMKMIIFTSNKEMCLVRSIKDKCSLLKIDNVISKHSHNDEYKKYLKAREMLNQI</sequence>
<proteinExistence type="inferred from homology"/>
<evidence type="ECO:0000256" key="5">
    <source>
        <dbReference type="ARBA" id="ARBA00022840"/>
    </source>
</evidence>
<dbReference type="PROSITE" id="PS00108">
    <property type="entry name" value="PROTEIN_KINASE_ST"/>
    <property type="match status" value="1"/>
</dbReference>
<dbReference type="InterPro" id="IPR011009">
    <property type="entry name" value="Kinase-like_dom_sf"/>
</dbReference>
<evidence type="ECO:0000256" key="6">
    <source>
        <dbReference type="PROSITE-ProRule" id="PRU10141"/>
    </source>
</evidence>
<keyword evidence="4 7" id="KW-0418">Kinase</keyword>
<dbReference type="Pfam" id="PF00659">
    <property type="entry name" value="POLO_box"/>
    <property type="match status" value="2"/>
</dbReference>
<dbReference type="Gene3D" id="1.10.510.10">
    <property type="entry name" value="Transferase(Phosphotransferase) domain 1"/>
    <property type="match status" value="1"/>
</dbReference>
<dbReference type="PROSITE" id="PS00107">
    <property type="entry name" value="PROTEIN_KINASE_ATP"/>
    <property type="match status" value="1"/>
</dbReference>
<feature type="domain" description="Protein kinase" evidence="8">
    <location>
        <begin position="25"/>
        <end position="286"/>
    </location>
</feature>
<dbReference type="Gene3D" id="3.30.1120.30">
    <property type="entry name" value="POLO box domain"/>
    <property type="match status" value="2"/>
</dbReference>
<comment type="catalytic activity">
    <reaction evidence="7">
        <text>L-threonyl-[protein] + ATP = O-phospho-L-threonyl-[protein] + ADP + H(+)</text>
        <dbReference type="Rhea" id="RHEA:46608"/>
        <dbReference type="Rhea" id="RHEA-COMP:11060"/>
        <dbReference type="Rhea" id="RHEA-COMP:11605"/>
        <dbReference type="ChEBI" id="CHEBI:15378"/>
        <dbReference type="ChEBI" id="CHEBI:30013"/>
        <dbReference type="ChEBI" id="CHEBI:30616"/>
        <dbReference type="ChEBI" id="CHEBI:61977"/>
        <dbReference type="ChEBI" id="CHEBI:456216"/>
        <dbReference type="EC" id="2.7.11.21"/>
    </reaction>
</comment>
<keyword evidence="11" id="KW-1185">Reference proteome</keyword>
<keyword evidence="5 6" id="KW-0067">ATP-binding</keyword>
<dbReference type="SUPFAM" id="SSF56112">
    <property type="entry name" value="Protein kinase-like (PK-like)"/>
    <property type="match status" value="1"/>
</dbReference>
<evidence type="ECO:0000256" key="4">
    <source>
        <dbReference type="ARBA" id="ARBA00022777"/>
    </source>
</evidence>
<accession>A0ABR2HUA2</accession>
<comment type="caution">
    <text evidence="10">The sequence shown here is derived from an EMBL/GenBank/DDBJ whole genome shotgun (WGS) entry which is preliminary data.</text>
</comment>
<evidence type="ECO:0000313" key="11">
    <source>
        <dbReference type="Proteomes" id="UP001470230"/>
    </source>
</evidence>
<feature type="binding site" evidence="6">
    <location>
        <position position="54"/>
    </location>
    <ligand>
        <name>ATP</name>
        <dbReference type="ChEBI" id="CHEBI:30616"/>
    </ligand>
</feature>
<evidence type="ECO:0000259" key="8">
    <source>
        <dbReference type="PROSITE" id="PS50011"/>
    </source>
</evidence>
<dbReference type="InterPro" id="IPR000719">
    <property type="entry name" value="Prot_kinase_dom"/>
</dbReference>
<evidence type="ECO:0000256" key="7">
    <source>
        <dbReference type="RuleBase" id="RU361162"/>
    </source>
</evidence>
<evidence type="ECO:0000313" key="10">
    <source>
        <dbReference type="EMBL" id="KAK8852583.1"/>
    </source>
</evidence>
<dbReference type="EMBL" id="JAPFFF010000023">
    <property type="protein sequence ID" value="KAK8852583.1"/>
    <property type="molecule type" value="Genomic_DNA"/>
</dbReference>
<dbReference type="InterPro" id="IPR036947">
    <property type="entry name" value="POLO_box_dom_sf"/>
</dbReference>
<reference evidence="10 11" key="1">
    <citation type="submission" date="2024-04" db="EMBL/GenBank/DDBJ databases">
        <title>Tritrichomonas musculus Genome.</title>
        <authorList>
            <person name="Alves-Ferreira E."/>
            <person name="Grigg M."/>
            <person name="Lorenzi H."/>
            <person name="Galac M."/>
        </authorList>
    </citation>
    <scope>NUCLEOTIDE SEQUENCE [LARGE SCALE GENOMIC DNA]</scope>
    <source>
        <strain evidence="10 11">EAF2021</strain>
    </source>
</reference>
<dbReference type="SMART" id="SM00220">
    <property type="entry name" value="S_TKc"/>
    <property type="match status" value="1"/>
</dbReference>
<gene>
    <name evidence="10" type="ORF">M9Y10_017571</name>
</gene>
<evidence type="ECO:0000256" key="2">
    <source>
        <dbReference type="ARBA" id="ARBA00022679"/>
    </source>
</evidence>
<dbReference type="Pfam" id="PF00069">
    <property type="entry name" value="Pkinase"/>
    <property type="match status" value="1"/>
</dbReference>
<dbReference type="PANTHER" id="PTHR24345">
    <property type="entry name" value="SERINE/THREONINE-PROTEIN KINASE PLK"/>
    <property type="match status" value="1"/>
</dbReference>
<dbReference type="CDD" id="cd13118">
    <property type="entry name" value="POLO_box_1"/>
    <property type="match status" value="1"/>
</dbReference>
<dbReference type="InterPro" id="IPR008271">
    <property type="entry name" value="Ser/Thr_kinase_AS"/>
</dbReference>
<name>A0ABR2HUA2_9EUKA</name>
<dbReference type="InterPro" id="IPR033701">
    <property type="entry name" value="POLO_box_1"/>
</dbReference>
<dbReference type="PANTHER" id="PTHR24345:SF0">
    <property type="entry name" value="CELL CYCLE SERINE_THREONINE-PROTEIN KINASE CDC5_MSD2"/>
    <property type="match status" value="1"/>
</dbReference>
<organism evidence="10 11">
    <name type="scientific">Tritrichomonas musculus</name>
    <dbReference type="NCBI Taxonomy" id="1915356"/>
    <lineage>
        <taxon>Eukaryota</taxon>
        <taxon>Metamonada</taxon>
        <taxon>Parabasalia</taxon>
        <taxon>Tritrichomonadida</taxon>
        <taxon>Tritrichomonadidae</taxon>
        <taxon>Tritrichomonas</taxon>
    </lineage>
</organism>
<dbReference type="EC" id="2.7.11.21" evidence="7"/>
<dbReference type="Proteomes" id="UP001470230">
    <property type="component" value="Unassembled WGS sequence"/>
</dbReference>
<keyword evidence="1 7" id="KW-0723">Serine/threonine-protein kinase</keyword>
<dbReference type="InterPro" id="IPR000959">
    <property type="entry name" value="POLO_box_dom"/>
</dbReference>
<dbReference type="SUPFAM" id="SSF82615">
    <property type="entry name" value="Polo-box domain"/>
    <property type="match status" value="2"/>
</dbReference>
<dbReference type="InterPro" id="IPR017441">
    <property type="entry name" value="Protein_kinase_ATP_BS"/>
</dbReference>
<keyword evidence="3 6" id="KW-0547">Nucleotide-binding</keyword>
<evidence type="ECO:0000256" key="1">
    <source>
        <dbReference type="ARBA" id="ARBA00022527"/>
    </source>
</evidence>
<protein>
    <recommendedName>
        <fullName evidence="7">Serine/threonine-protein kinase PLK</fullName>
        <ecNumber evidence="7">2.7.11.21</ecNumber>
    </recommendedName>
    <alternativeName>
        <fullName evidence="7">Polo-like kinase</fullName>
    </alternativeName>
</protein>
<dbReference type="PROSITE" id="PS50078">
    <property type="entry name" value="POLO_BOX"/>
    <property type="match status" value="1"/>
</dbReference>
<feature type="domain" description="POLO box" evidence="9">
    <location>
        <begin position="370"/>
        <end position="455"/>
    </location>
</feature>